<accession>A0A9W4GUU2</accession>
<evidence type="ECO:0000313" key="3">
    <source>
        <dbReference type="Proteomes" id="UP001152519"/>
    </source>
</evidence>
<reference evidence="2" key="1">
    <citation type="submission" date="2021-05" db="EMBL/GenBank/DDBJ databases">
        <authorList>
            <person name="Arsene-Ploetze F."/>
        </authorList>
    </citation>
    <scope>NUCLEOTIDE SEQUENCE</scope>
    <source>
        <strain evidence="2">DSM 42138</strain>
    </source>
</reference>
<evidence type="ECO:0000256" key="1">
    <source>
        <dbReference type="SAM" id="MobiDB-lite"/>
    </source>
</evidence>
<proteinExistence type="predicted"/>
<feature type="compositionally biased region" description="Pro residues" evidence="1">
    <location>
        <begin position="105"/>
        <end position="118"/>
    </location>
</feature>
<dbReference type="EMBL" id="CAJSLV010000069">
    <property type="protein sequence ID" value="CAG6396051.1"/>
    <property type="molecule type" value="Genomic_DNA"/>
</dbReference>
<feature type="region of interest" description="Disordered" evidence="1">
    <location>
        <begin position="1"/>
        <end position="494"/>
    </location>
</feature>
<name>A0A9W4GUU2_9ACTN</name>
<feature type="compositionally biased region" description="Pro residues" evidence="1">
    <location>
        <begin position="408"/>
        <end position="419"/>
    </location>
</feature>
<dbReference type="Proteomes" id="UP001152519">
    <property type="component" value="Unassembled WGS sequence"/>
</dbReference>
<gene>
    <name evidence="2" type="ORF">SCOCK_390052</name>
</gene>
<dbReference type="RefSeq" id="WP_251493819.1">
    <property type="nucleotide sequence ID" value="NZ_CAJSLV010000069.1"/>
</dbReference>
<evidence type="ECO:0000313" key="2">
    <source>
        <dbReference type="EMBL" id="CAG6396051.1"/>
    </source>
</evidence>
<comment type="caution">
    <text evidence="2">The sequence shown here is derived from an EMBL/GenBank/DDBJ whole genome shotgun (WGS) entry which is preliminary data.</text>
</comment>
<feature type="compositionally biased region" description="Low complexity" evidence="1">
    <location>
        <begin position="379"/>
        <end position="393"/>
    </location>
</feature>
<feature type="compositionally biased region" description="Low complexity" evidence="1">
    <location>
        <begin position="50"/>
        <end position="76"/>
    </location>
</feature>
<sequence>MSRETDSSSSGPQGRGGAAYPSGTPPYGSRPFPSLHPQERAGAPDDGAEEAAAAAAPAADEPRTETTLTTRIRINIPGSRPIPPVVVRTTVDDAGAAAAAAESPAPAPAAPEPEAPAEPEPEKTSDWFAPRKPSAAPPPSSPLPAASPYGRDESTGGMPLPFGEGGAPSGAPASPYGQDDSTGGMPLPFGEGGVPSGAPASPYGQDESTGGMPLPFGENGAPLGQDEATGNAPLPVRNPGAGRAAPTSGSSTPGSLFGVAPGESTAETPYLPPPVGSAPGEGEAARGPHDTPAGGFATPFANEAPPFGAGSPFDTGATPQASAEAPPFGAGSPFDTGATPAVDGGRSPYDTGSQPFGTADFPPGVPRPSEQPFPGGEGAPAAPYGPTAGPATGSMNVPPLTPEAVQPPTGPNGFRPPAPRGGSAPVSGDTLVSGIPTVPSGESRPPRQAPPRANAPVPGTAPVPPPAPAPARTAPAAKPAAPAAAKPAKKKGRSKPVLLGVAVGGVLVVAYGAGLLMNHADVPKGTTVLGVDIGNQNRDAAVKMLDTALGNRATAPIELTVGGKKQVLKPSVAGLSIDTDATVREVAHADYNPVSVIGSLFGGSRTSDPVFVVDEDKLKAALQTLAGSGSSGTDAMVRFEDGKAVGVPGTPRRTLDVVAATAQVEAAYRTRVETGTDAPVALNATTVPPKVSQAELDKAVNGFGKTAMSGKVTVRSDAAHSIPFKTTVPQFLTMVSTPDGKLTPHIDLKVLKGLYGSKFDGVLLKRSDGSKTPVTPQDVATALIKALGAPDAADRTVTLPNVV</sequence>
<feature type="compositionally biased region" description="Low complexity" evidence="1">
    <location>
        <begin position="470"/>
        <end position="486"/>
    </location>
</feature>
<feature type="compositionally biased region" description="Pro residues" evidence="1">
    <location>
        <begin position="459"/>
        <end position="469"/>
    </location>
</feature>
<organism evidence="2 3">
    <name type="scientific">Actinacidiphila cocklensis</name>
    <dbReference type="NCBI Taxonomy" id="887465"/>
    <lineage>
        <taxon>Bacteria</taxon>
        <taxon>Bacillati</taxon>
        <taxon>Actinomycetota</taxon>
        <taxon>Actinomycetes</taxon>
        <taxon>Kitasatosporales</taxon>
        <taxon>Streptomycetaceae</taxon>
        <taxon>Actinacidiphila</taxon>
    </lineage>
</organism>
<dbReference type="AlphaFoldDB" id="A0A9W4GUU2"/>
<keyword evidence="3" id="KW-1185">Reference proteome</keyword>
<evidence type="ECO:0008006" key="4">
    <source>
        <dbReference type="Google" id="ProtNLM"/>
    </source>
</evidence>
<protein>
    <recommendedName>
        <fullName evidence="4">Peptidoglycan binding domain-containing protein</fullName>
    </recommendedName>
</protein>